<protein>
    <recommendedName>
        <fullName evidence="3">Multi-sensor hybrid histidine kinase</fullName>
    </recommendedName>
</protein>
<sequence length="59" mass="6919">MPREWIIALQESCLLCDEEEVLHLVQQIPSEHQTLSTGLRSLARDFQFQQIRQLTLDNP</sequence>
<proteinExistence type="predicted"/>
<gene>
    <name evidence="1" type="ORF">PANO66_02692</name>
    <name evidence="2" type="ORF">PLAM_1575</name>
</gene>
<dbReference type="EMBL" id="LO018304">
    <property type="protein sequence ID" value="CUM59542.1"/>
    <property type="molecule type" value="Genomic_DNA"/>
</dbReference>
<evidence type="ECO:0000313" key="2">
    <source>
        <dbReference type="EMBL" id="CUM59542.1"/>
    </source>
</evidence>
<reference evidence="1" key="2">
    <citation type="submission" date="2020-09" db="EMBL/GenBank/DDBJ databases">
        <authorList>
            <person name="Blom J."/>
        </authorList>
    </citation>
    <scope>NUCLEOTIDE SEQUENCE</scope>
    <source>
        <strain evidence="1">No.66</strain>
    </source>
</reference>
<evidence type="ECO:0000313" key="1">
    <source>
        <dbReference type="EMBL" id="CAD5952200.1"/>
    </source>
</evidence>
<name>A0A1J1JDJ4_PLAAG</name>
<accession>A0A1J1JDJ4</accession>
<dbReference type="EMBL" id="LR882963">
    <property type="protein sequence ID" value="CAD5952200.1"/>
    <property type="molecule type" value="Genomic_DNA"/>
</dbReference>
<dbReference type="RefSeq" id="WP_042155589.1">
    <property type="nucleotide sequence ID" value="NZ_JBAVBW010000109.1"/>
</dbReference>
<evidence type="ECO:0008006" key="3">
    <source>
        <dbReference type="Google" id="ProtNLM"/>
    </source>
</evidence>
<reference evidence="2" key="1">
    <citation type="submission" date="2015-09" db="EMBL/GenBank/DDBJ databases">
        <authorList>
            <person name="Jackson K.R."/>
            <person name="Lunt B.L."/>
            <person name="Fisher J.N.B."/>
            <person name="Gardner A.V."/>
            <person name="Bailey M.E."/>
            <person name="Deus L.M."/>
            <person name="Earl A.S."/>
            <person name="Gibby P.D."/>
            <person name="Hartmann K.A."/>
            <person name="Liu J.E."/>
            <person name="Manci A.M."/>
            <person name="Nielsen D.A."/>
            <person name="Solomon M.B."/>
            <person name="Breakwell D.P."/>
            <person name="Burnett S.H."/>
            <person name="Grose J.H."/>
        </authorList>
    </citation>
    <scope>NUCLEOTIDE SEQUENCE</scope>
    <source>
        <strain evidence="2">7805</strain>
    </source>
</reference>
<organism evidence="2">
    <name type="scientific">Planktothrix agardhii</name>
    <name type="common">Oscillatoria agardhii</name>
    <dbReference type="NCBI Taxonomy" id="1160"/>
    <lineage>
        <taxon>Bacteria</taxon>
        <taxon>Bacillati</taxon>
        <taxon>Cyanobacteriota</taxon>
        <taxon>Cyanophyceae</taxon>
        <taxon>Oscillatoriophycideae</taxon>
        <taxon>Oscillatoriales</taxon>
        <taxon>Microcoleaceae</taxon>
        <taxon>Planktothrix</taxon>
    </lineage>
</organism>
<dbReference type="AlphaFoldDB" id="A0A1J1JDJ4"/>
<dbReference type="Proteomes" id="UP001153761">
    <property type="component" value="Chromosome"/>
</dbReference>